<dbReference type="SMART" id="SM00275">
    <property type="entry name" value="G_alpha"/>
    <property type="match status" value="1"/>
</dbReference>
<accession>A0A0D7A2E1</accession>
<dbReference type="EMBL" id="KN882118">
    <property type="protein sequence ID" value="KIY43106.1"/>
    <property type="molecule type" value="Genomic_DNA"/>
</dbReference>
<evidence type="ECO:0000256" key="3">
    <source>
        <dbReference type="ARBA" id="ARBA00023134"/>
    </source>
</evidence>
<gene>
    <name evidence="8" type="ORF">FISHEDRAFT_78852</name>
</gene>
<evidence type="ECO:0000313" key="9">
    <source>
        <dbReference type="Proteomes" id="UP000054144"/>
    </source>
</evidence>
<reference evidence="8 9" key="1">
    <citation type="journal article" date="2015" name="Fungal Genet. Biol.">
        <title>Evolution of novel wood decay mechanisms in Agaricales revealed by the genome sequences of Fistulina hepatica and Cylindrobasidium torrendii.</title>
        <authorList>
            <person name="Floudas D."/>
            <person name="Held B.W."/>
            <person name="Riley R."/>
            <person name="Nagy L.G."/>
            <person name="Koehler G."/>
            <person name="Ransdell A.S."/>
            <person name="Younus H."/>
            <person name="Chow J."/>
            <person name="Chiniquy J."/>
            <person name="Lipzen A."/>
            <person name="Tritt A."/>
            <person name="Sun H."/>
            <person name="Haridas S."/>
            <person name="LaButti K."/>
            <person name="Ohm R.A."/>
            <person name="Kues U."/>
            <person name="Blanchette R.A."/>
            <person name="Grigoriev I.V."/>
            <person name="Minto R.E."/>
            <person name="Hibbett D.S."/>
        </authorList>
    </citation>
    <scope>NUCLEOTIDE SEQUENCE [LARGE SCALE GENOMIC DNA]</scope>
    <source>
        <strain evidence="8 9">ATCC 64428</strain>
    </source>
</reference>
<sequence length="470" mass="53145">MKKRSVPDPFAVLTAPPPGETAEERAARESQESEARQVSERIDEQLKQEHIALLKRHVVRVLLLGQSESGKSTTLKNFRMHYAAEEWKRERAAWRVVIRLNLVRSVLTILAAVQNALDGDSGTQPSLSGINQVPRSPLSPSSSDDDTDPIALTEADAHAHIREPLTRADYVLRTHLVADGAAGILPTADNPEFRIRACDVHAFLAGGGEESDVHDVADVLAQYADEITSMWREPNVRRILQRRGIEMEDNASFFVNDIDRIARRDYEPSDDDIVRARLRTMGVQEYRIFPDPTPGNLSSIGKLRVREWLLYDVGGSRTMRHYWIPYFDNMDAIIFLAPVSCFDERLAEDPTVNRLEDSVLLWRAVCSSKLLAGTTLVLFLNKVDLLRKKLNRGVQVKRYLPSYGDRPNETNSFLKYLRTKFRDIERHASTLPRNCSIYTTSVTDTRATALTLTTVKDGILRSHLKTADFI</sequence>
<dbReference type="PRINTS" id="PR00318">
    <property type="entry name" value="GPROTEINA"/>
</dbReference>
<keyword evidence="4" id="KW-0807">Transducer</keyword>
<keyword evidence="9" id="KW-1185">Reference proteome</keyword>
<keyword evidence="6" id="KW-0460">Magnesium</keyword>
<feature type="region of interest" description="Disordered" evidence="7">
    <location>
        <begin position="118"/>
        <end position="149"/>
    </location>
</feature>
<dbReference type="SUPFAM" id="SSF47895">
    <property type="entry name" value="Transducin (alpha subunit), insertion domain"/>
    <property type="match status" value="1"/>
</dbReference>
<dbReference type="GO" id="GO:0007188">
    <property type="term" value="P:adenylate cyclase-modulating G protein-coupled receptor signaling pathway"/>
    <property type="evidence" value="ECO:0007669"/>
    <property type="project" value="TreeGrafter"/>
</dbReference>
<feature type="region of interest" description="Disordered" evidence="7">
    <location>
        <begin position="1"/>
        <end position="39"/>
    </location>
</feature>
<dbReference type="GO" id="GO:0001664">
    <property type="term" value="F:G protein-coupled receptor binding"/>
    <property type="evidence" value="ECO:0007669"/>
    <property type="project" value="TreeGrafter"/>
</dbReference>
<feature type="binding site" evidence="6">
    <location>
        <position position="280"/>
    </location>
    <ligand>
        <name>Mg(2+)</name>
        <dbReference type="ChEBI" id="CHEBI:18420"/>
    </ligand>
</feature>
<evidence type="ECO:0000256" key="6">
    <source>
        <dbReference type="PIRSR" id="PIRSR601019-2"/>
    </source>
</evidence>
<dbReference type="InterPro" id="IPR011025">
    <property type="entry name" value="GproteinA_insert"/>
</dbReference>
<proteinExistence type="predicted"/>
<feature type="compositionally biased region" description="Polar residues" evidence="7">
    <location>
        <begin position="121"/>
        <end position="133"/>
    </location>
</feature>
<dbReference type="InterPro" id="IPR027417">
    <property type="entry name" value="P-loop_NTPase"/>
</dbReference>
<evidence type="ECO:0000256" key="4">
    <source>
        <dbReference type="ARBA" id="ARBA00023224"/>
    </source>
</evidence>
<dbReference type="Gene3D" id="1.10.400.10">
    <property type="entry name" value="GI Alpha 1, domain 2-like"/>
    <property type="match status" value="1"/>
</dbReference>
<evidence type="ECO:0000313" key="8">
    <source>
        <dbReference type="EMBL" id="KIY43106.1"/>
    </source>
</evidence>
<feature type="binding site" evidence="5">
    <location>
        <begin position="381"/>
        <end position="384"/>
    </location>
    <ligand>
        <name>GTP</name>
        <dbReference type="ChEBI" id="CHEBI:37565"/>
    </ligand>
</feature>
<dbReference type="PROSITE" id="PS51882">
    <property type="entry name" value="G_ALPHA"/>
    <property type="match status" value="1"/>
</dbReference>
<evidence type="ECO:0000256" key="2">
    <source>
        <dbReference type="ARBA" id="ARBA00022741"/>
    </source>
</evidence>
<evidence type="ECO:0000256" key="5">
    <source>
        <dbReference type="PIRSR" id="PIRSR601019-1"/>
    </source>
</evidence>
<dbReference type="GO" id="GO:0005525">
    <property type="term" value="F:GTP binding"/>
    <property type="evidence" value="ECO:0007669"/>
    <property type="project" value="UniProtKB-KW"/>
</dbReference>
<dbReference type="GO" id="GO:0005737">
    <property type="term" value="C:cytoplasm"/>
    <property type="evidence" value="ECO:0007669"/>
    <property type="project" value="TreeGrafter"/>
</dbReference>
<dbReference type="OrthoDB" id="5817230at2759"/>
<dbReference type="GO" id="GO:0003924">
    <property type="term" value="F:GTPase activity"/>
    <property type="evidence" value="ECO:0007669"/>
    <property type="project" value="InterPro"/>
</dbReference>
<dbReference type="PANTHER" id="PTHR10218">
    <property type="entry name" value="GTP-BINDING PROTEIN ALPHA SUBUNIT"/>
    <property type="match status" value="1"/>
</dbReference>
<dbReference type="Proteomes" id="UP000054144">
    <property type="component" value="Unassembled WGS sequence"/>
</dbReference>
<dbReference type="PANTHER" id="PTHR10218:SF360">
    <property type="entry name" value="GUANINE NUCLEOTIDE-BINDING PROTEIN SUBUNIT ALPHA HOMOLOG"/>
    <property type="match status" value="1"/>
</dbReference>
<dbReference type="GO" id="GO:0005834">
    <property type="term" value="C:heterotrimeric G-protein complex"/>
    <property type="evidence" value="ECO:0007669"/>
    <property type="project" value="TreeGrafter"/>
</dbReference>
<keyword evidence="2 5" id="KW-0547">Nucleotide-binding</keyword>
<dbReference type="AlphaFoldDB" id="A0A0D7A2E1"/>
<feature type="compositionally biased region" description="Basic and acidic residues" evidence="7">
    <location>
        <begin position="22"/>
        <end position="39"/>
    </location>
</feature>
<dbReference type="GO" id="GO:0031683">
    <property type="term" value="F:G-protein beta/gamma-subunit complex binding"/>
    <property type="evidence" value="ECO:0007669"/>
    <property type="project" value="InterPro"/>
</dbReference>
<evidence type="ECO:0000256" key="1">
    <source>
        <dbReference type="ARBA" id="ARBA00022723"/>
    </source>
</evidence>
<dbReference type="InterPro" id="IPR001019">
    <property type="entry name" value="Gprotein_alpha_su"/>
</dbReference>
<dbReference type="Gene3D" id="3.40.50.300">
    <property type="entry name" value="P-loop containing nucleotide triphosphate hydrolases"/>
    <property type="match status" value="2"/>
</dbReference>
<dbReference type="FunFam" id="3.40.50.300:FF:000692">
    <property type="entry name" value="Guanine nucleotide-binding protein subunit alpha"/>
    <property type="match status" value="1"/>
</dbReference>
<evidence type="ECO:0000256" key="7">
    <source>
        <dbReference type="SAM" id="MobiDB-lite"/>
    </source>
</evidence>
<name>A0A0D7A2E1_9AGAR</name>
<keyword evidence="3 5" id="KW-0342">GTP-binding</keyword>
<protein>
    <submittedName>
        <fullName evidence="8">G-alpha-domain-containing protein</fullName>
    </submittedName>
</protein>
<dbReference type="Pfam" id="PF00503">
    <property type="entry name" value="G-alpha"/>
    <property type="match status" value="1"/>
</dbReference>
<keyword evidence="1 6" id="KW-0479">Metal-binding</keyword>
<dbReference type="SUPFAM" id="SSF52540">
    <property type="entry name" value="P-loop containing nucleoside triphosphate hydrolases"/>
    <property type="match status" value="1"/>
</dbReference>
<organism evidence="8 9">
    <name type="scientific">Fistulina hepatica ATCC 64428</name>
    <dbReference type="NCBI Taxonomy" id="1128425"/>
    <lineage>
        <taxon>Eukaryota</taxon>
        <taxon>Fungi</taxon>
        <taxon>Dikarya</taxon>
        <taxon>Basidiomycota</taxon>
        <taxon>Agaricomycotina</taxon>
        <taxon>Agaricomycetes</taxon>
        <taxon>Agaricomycetidae</taxon>
        <taxon>Agaricales</taxon>
        <taxon>Fistulinaceae</taxon>
        <taxon>Fistulina</taxon>
    </lineage>
</organism>
<dbReference type="GO" id="GO:0046872">
    <property type="term" value="F:metal ion binding"/>
    <property type="evidence" value="ECO:0007669"/>
    <property type="project" value="UniProtKB-KW"/>
</dbReference>